<evidence type="ECO:0000313" key="2">
    <source>
        <dbReference type="Proteomes" id="UP000249447"/>
    </source>
</evidence>
<dbReference type="OrthoDB" id="9797506at2"/>
<keyword evidence="2" id="KW-1185">Reference proteome</keyword>
<reference evidence="1 2" key="1">
    <citation type="submission" date="2018-05" db="EMBL/GenBank/DDBJ databases">
        <title>The complete genome of Lysobacter maris HZ9B, a marine bacterium antagonistic against terrestrial plant pathogens.</title>
        <authorList>
            <person name="Zhang X.-Q."/>
        </authorList>
    </citation>
    <scope>NUCLEOTIDE SEQUENCE [LARGE SCALE GENOMIC DNA]</scope>
    <source>
        <strain evidence="1 2">HZ9B</strain>
    </source>
</reference>
<gene>
    <name evidence="1" type="ORF">C9I47_0132</name>
</gene>
<name>A0A2U9T5U4_9GAMM</name>
<dbReference type="Gene3D" id="3.90.280.10">
    <property type="entry name" value="PEBP-like"/>
    <property type="match status" value="1"/>
</dbReference>
<dbReference type="KEGG" id="lmb:C9I47_0132"/>
<dbReference type="SUPFAM" id="SSF49777">
    <property type="entry name" value="PEBP-like"/>
    <property type="match status" value="1"/>
</dbReference>
<dbReference type="CDD" id="cd00865">
    <property type="entry name" value="PEBP_bact_arch"/>
    <property type="match status" value="1"/>
</dbReference>
<dbReference type="Proteomes" id="UP000249447">
    <property type="component" value="Chromosome"/>
</dbReference>
<dbReference type="InterPro" id="IPR008914">
    <property type="entry name" value="PEBP"/>
</dbReference>
<dbReference type="NCBIfam" id="TIGR00481">
    <property type="entry name" value="YbhB/YbcL family Raf kinase inhibitor-like protein"/>
    <property type="match status" value="1"/>
</dbReference>
<dbReference type="PANTHER" id="PTHR30289:SF1">
    <property type="entry name" value="PEBP (PHOSPHATIDYLETHANOLAMINE-BINDING PROTEIN) FAMILY PROTEIN"/>
    <property type="match status" value="1"/>
</dbReference>
<dbReference type="InterPro" id="IPR036610">
    <property type="entry name" value="PEBP-like_sf"/>
</dbReference>
<proteinExistence type="predicted"/>
<organism evidence="1 2">
    <name type="scientific">Marilutibacter maris</name>
    <dbReference type="NCBI Taxonomy" id="1605891"/>
    <lineage>
        <taxon>Bacteria</taxon>
        <taxon>Pseudomonadati</taxon>
        <taxon>Pseudomonadota</taxon>
        <taxon>Gammaproteobacteria</taxon>
        <taxon>Lysobacterales</taxon>
        <taxon>Lysobacteraceae</taxon>
        <taxon>Marilutibacter</taxon>
    </lineage>
</organism>
<dbReference type="PANTHER" id="PTHR30289">
    <property type="entry name" value="UNCHARACTERIZED PROTEIN YBCL-RELATED"/>
    <property type="match status" value="1"/>
</dbReference>
<accession>A0A2U9T5U4</accession>
<dbReference type="AlphaFoldDB" id="A0A2U9T5U4"/>
<evidence type="ECO:0000313" key="1">
    <source>
        <dbReference type="EMBL" id="AWV05858.1"/>
    </source>
</evidence>
<protein>
    <submittedName>
        <fullName evidence="1">Phosphatidylethanolamine-binding protein</fullName>
    </submittedName>
</protein>
<dbReference type="InterPro" id="IPR005247">
    <property type="entry name" value="YbhB_YbcL/LppC-like"/>
</dbReference>
<dbReference type="Pfam" id="PF01161">
    <property type="entry name" value="PBP"/>
    <property type="match status" value="1"/>
</dbReference>
<dbReference type="RefSeq" id="WP_111265049.1">
    <property type="nucleotide sequence ID" value="NZ_CP029843.1"/>
</dbReference>
<sequence>MKIRSDSFKNGKPLPVEFAAGRPTADGFGFAANRNPHLAWDEVPEGTRSFALLCIDPDVPTVAEMVGKPGVEIPAAQPRCDFVHWAMVDIAADLREIAAGSCSDGVVPHGKGEPAGPAGARQGLNDYTGWFAGDADMAGQWHGYDGPFPPPNDLRPHRYFFRLFALDVDSLSDCGLAAGNDFSAAEVFAAMHGHVLAEASIHGTYSLHPDVAGENAQ</sequence>
<dbReference type="EMBL" id="CP029843">
    <property type="protein sequence ID" value="AWV05858.1"/>
    <property type="molecule type" value="Genomic_DNA"/>
</dbReference>